<evidence type="ECO:0000259" key="1">
    <source>
        <dbReference type="Pfam" id="PF06250"/>
    </source>
</evidence>
<dbReference type="EMBL" id="JBHRWW010000026">
    <property type="protein sequence ID" value="MFC3690490.1"/>
    <property type="molecule type" value="Genomic_DNA"/>
</dbReference>
<evidence type="ECO:0000313" key="4">
    <source>
        <dbReference type="Proteomes" id="UP001595685"/>
    </source>
</evidence>
<accession>A0ABV7WLS0</accession>
<comment type="caution">
    <text evidence="3">The sequence shown here is derived from an EMBL/GenBank/DDBJ whole genome shotgun (WGS) entry which is preliminary data.</text>
</comment>
<feature type="domain" description="YhcG N-terminal" evidence="2">
    <location>
        <begin position="19"/>
        <end position="154"/>
    </location>
</feature>
<dbReference type="RefSeq" id="WP_376985789.1">
    <property type="nucleotide sequence ID" value="NZ_JBBEOI010000051.1"/>
</dbReference>
<dbReference type="Proteomes" id="UP001595685">
    <property type="component" value="Unassembled WGS sequence"/>
</dbReference>
<evidence type="ECO:0000313" key="3">
    <source>
        <dbReference type="EMBL" id="MFC3690490.1"/>
    </source>
</evidence>
<dbReference type="InterPro" id="IPR041527">
    <property type="entry name" value="YhcG_N"/>
</dbReference>
<dbReference type="InterPro" id="IPR053148">
    <property type="entry name" value="PD-DEXK-like_domain"/>
</dbReference>
<dbReference type="PANTHER" id="PTHR30547">
    <property type="entry name" value="UNCHARACTERIZED PROTEIN YHCG-RELATED"/>
    <property type="match status" value="1"/>
</dbReference>
<evidence type="ECO:0000259" key="2">
    <source>
        <dbReference type="Pfam" id="PF17761"/>
    </source>
</evidence>
<sequence>MEQQLEPVPEGYGDLLERLKERVRTSQVRAARAANTELLALYWSIGRDILQRQEHAGWGAKIVDRLARDLREEFPEQRGWSRRNLQYMRALAAAWPDGDFVHQAGAQLPWRHVTVLLDRLDDPALRDWYAGQAVEHGWSRNVLEHQITSGLHARAGAAPSNFPARLAAPDSELAQQLTRDPYLFDHLDLSARAGERDLEQALMDRLQGTLSAFGHGMAFVGRQVRFDVGDEVLVVDLLLFHVTQLRYVVVELKIGRFSPSYVGQLGTYVAVVDDRVRDHAVHAPTVGLLLCTSRDEQVVRYALASANAALAVATYETLSAEQRRQLPDLEGLQATLTDVVARAAREEAET</sequence>
<dbReference type="InterPro" id="IPR011856">
    <property type="entry name" value="tRNA_endonuc-like_dom_sf"/>
</dbReference>
<name>A0ABV7WLS0_9MICO</name>
<dbReference type="Pfam" id="PF06250">
    <property type="entry name" value="YhcG_C"/>
    <property type="match status" value="1"/>
</dbReference>
<proteinExistence type="predicted"/>
<dbReference type="PANTHER" id="PTHR30547:SF0">
    <property type="entry name" value="BLR8175 PROTEIN"/>
    <property type="match status" value="1"/>
</dbReference>
<protein>
    <submittedName>
        <fullName evidence="3">YhcG family protein</fullName>
    </submittedName>
</protein>
<gene>
    <name evidence="3" type="ORF">ACFOLH_19250</name>
</gene>
<feature type="domain" description="YhcG PDDEXK nuclease" evidence="1">
    <location>
        <begin position="176"/>
        <end position="322"/>
    </location>
</feature>
<keyword evidence="4" id="KW-1185">Reference proteome</keyword>
<reference evidence="4" key="1">
    <citation type="journal article" date="2019" name="Int. J. Syst. Evol. Microbiol.">
        <title>The Global Catalogue of Microorganisms (GCM) 10K type strain sequencing project: providing services to taxonomists for standard genome sequencing and annotation.</title>
        <authorList>
            <consortium name="The Broad Institute Genomics Platform"/>
            <consortium name="The Broad Institute Genome Sequencing Center for Infectious Disease"/>
            <person name="Wu L."/>
            <person name="Ma J."/>
        </authorList>
    </citation>
    <scope>NUCLEOTIDE SEQUENCE [LARGE SCALE GENOMIC DNA]</scope>
    <source>
        <strain evidence="4">NCAIM B.02333</strain>
    </source>
</reference>
<dbReference type="Pfam" id="PF17761">
    <property type="entry name" value="DUF1016_N"/>
    <property type="match status" value="1"/>
</dbReference>
<organism evidence="3 4">
    <name type="scientific">Aquipuribacter hungaricus</name>
    <dbReference type="NCBI Taxonomy" id="545624"/>
    <lineage>
        <taxon>Bacteria</taxon>
        <taxon>Bacillati</taxon>
        <taxon>Actinomycetota</taxon>
        <taxon>Actinomycetes</taxon>
        <taxon>Micrococcales</taxon>
        <taxon>Intrasporangiaceae</taxon>
        <taxon>Aquipuribacter</taxon>
    </lineage>
</organism>
<dbReference type="Gene3D" id="3.40.1350.10">
    <property type="match status" value="1"/>
</dbReference>
<dbReference type="InterPro" id="IPR009362">
    <property type="entry name" value="YhcG_C"/>
</dbReference>